<feature type="compositionally biased region" description="Basic residues" evidence="1">
    <location>
        <begin position="680"/>
        <end position="702"/>
    </location>
</feature>
<dbReference type="RefSeq" id="XP_067926299.1">
    <property type="nucleotide sequence ID" value="XM_068061723.1"/>
</dbReference>
<protein>
    <submittedName>
        <fullName evidence="2">Scp extracellular domain containing</fullName>
    </submittedName>
</protein>
<dbReference type="Proteomes" id="UP000221165">
    <property type="component" value="Unassembled WGS sequence"/>
</dbReference>
<evidence type="ECO:0000256" key="1">
    <source>
        <dbReference type="SAM" id="MobiDB-lite"/>
    </source>
</evidence>
<name>A0A2C6L895_9APIC</name>
<feature type="compositionally biased region" description="Polar residues" evidence="1">
    <location>
        <begin position="230"/>
        <end position="249"/>
    </location>
</feature>
<proteinExistence type="predicted"/>
<feature type="non-terminal residue" evidence="2">
    <location>
        <position position="1"/>
    </location>
</feature>
<feature type="region of interest" description="Disordered" evidence="1">
    <location>
        <begin position="657"/>
        <end position="702"/>
    </location>
</feature>
<feature type="region of interest" description="Disordered" evidence="1">
    <location>
        <begin position="311"/>
        <end position="331"/>
    </location>
</feature>
<dbReference type="GeneID" id="94424934"/>
<feature type="compositionally biased region" description="Polar residues" evidence="1">
    <location>
        <begin position="593"/>
        <end position="603"/>
    </location>
</feature>
<dbReference type="VEuPathDB" id="ToxoDB:CSUI_001517"/>
<gene>
    <name evidence="2" type="ORF">CSUI_001517</name>
</gene>
<evidence type="ECO:0000313" key="3">
    <source>
        <dbReference type="Proteomes" id="UP000221165"/>
    </source>
</evidence>
<feature type="region of interest" description="Disordered" evidence="1">
    <location>
        <begin position="152"/>
        <end position="187"/>
    </location>
</feature>
<feature type="region of interest" description="Disordered" evidence="1">
    <location>
        <begin position="577"/>
        <end position="644"/>
    </location>
</feature>
<comment type="caution">
    <text evidence="2">The sequence shown here is derived from an EMBL/GenBank/DDBJ whole genome shotgun (WGS) entry which is preliminary data.</text>
</comment>
<feature type="region of interest" description="Disordered" evidence="1">
    <location>
        <begin position="228"/>
        <end position="251"/>
    </location>
</feature>
<sequence>VSSCYSPTTSEEEQFIFSTQTSRTTAGLVRQTGVLSPFFRSRLCFLFSLCIVSCRQHFYRREKLCLIPFVPCFPVLLAEAASPTQNDVRAFDRQNDGARSFISFTRAASYDMNSSSLLWADFSVETHNLESQEQTNSGLSNRGYRRRLSDAFVNGVGGDGKEGGGRRSPPALAEEGQQERIPKKSLRRVASVRSSLLSALVDPTASMPRRGGAGKSSEIELSVLTGAPLPSQSLHTPSPNTLHRTSGSPCSRDFACSPSAHFLSRPRFYISSSNASHNTQPRTPVSDLFPSAVASLAADGIAGRFGEQEPWSVHTPGKGERHISTGVADARSARERRNGDLLLPSESVHELFESLYSVEPFKHMKASKKRHDSILSFLAGAGGDRPSGEKGFSVYSVDDVTEACAHFIKQYRHVAHSAPPVQALYPDLTLRAVAVGIAWKAAAMDCAPGAITPGKDAWYVDTWYESQEPTCEEAAASWFFQDEKVKESLATFGPRKEQHSIVLAESLHLLWSEGRGLGCSRTRNCGGGRNLLVCVISRATPTTLSGTDEHRPNYAGFRWPDPSGVTLHEPPVVFGTASADTGTRAASGRAITRSPSTEPSTERQVLADLVSISSTREGPARRPHSLRQGGIHAGSTNQALTGGERRKDLRFLFFNRVPPDAPVRSPPAEHQDHEGEGSFLRRRTRHKKERVKARRMHARHDD</sequence>
<accession>A0A2C6L895</accession>
<dbReference type="AlphaFoldDB" id="A0A2C6L895"/>
<organism evidence="2 3">
    <name type="scientific">Cystoisospora suis</name>
    <dbReference type="NCBI Taxonomy" id="483139"/>
    <lineage>
        <taxon>Eukaryota</taxon>
        <taxon>Sar</taxon>
        <taxon>Alveolata</taxon>
        <taxon>Apicomplexa</taxon>
        <taxon>Conoidasida</taxon>
        <taxon>Coccidia</taxon>
        <taxon>Eucoccidiorida</taxon>
        <taxon>Eimeriorina</taxon>
        <taxon>Sarcocystidae</taxon>
        <taxon>Cystoisospora</taxon>
    </lineage>
</organism>
<dbReference type="EMBL" id="MIGC01000610">
    <property type="protein sequence ID" value="PHJ24627.1"/>
    <property type="molecule type" value="Genomic_DNA"/>
</dbReference>
<feature type="compositionally biased region" description="Basic and acidic residues" evidence="1">
    <location>
        <begin position="667"/>
        <end position="676"/>
    </location>
</feature>
<evidence type="ECO:0000313" key="2">
    <source>
        <dbReference type="EMBL" id="PHJ24627.1"/>
    </source>
</evidence>
<reference evidence="2 3" key="1">
    <citation type="journal article" date="2017" name="Int. J. Parasitol.">
        <title>The genome of the protozoan parasite Cystoisospora suis and a reverse vaccinology approach to identify vaccine candidates.</title>
        <authorList>
            <person name="Palmieri N."/>
            <person name="Shrestha A."/>
            <person name="Ruttkowski B."/>
            <person name="Beck T."/>
            <person name="Vogl C."/>
            <person name="Tomley F."/>
            <person name="Blake D.P."/>
            <person name="Joachim A."/>
        </authorList>
    </citation>
    <scope>NUCLEOTIDE SEQUENCE [LARGE SCALE GENOMIC DNA]</scope>
    <source>
        <strain evidence="2 3">Wien I</strain>
    </source>
</reference>
<keyword evidence="3" id="KW-1185">Reference proteome</keyword>